<gene>
    <name evidence="3" type="ORF">BG36_04870</name>
</gene>
<dbReference type="PANTHER" id="PTHR36924">
    <property type="entry name" value="ANTITOXIN HIGA-1"/>
    <property type="match status" value="1"/>
</dbReference>
<evidence type="ECO:0000259" key="2">
    <source>
        <dbReference type="PROSITE" id="PS50943"/>
    </source>
</evidence>
<dbReference type="HOGENOM" id="CLU_140230_2_0_5"/>
<dbReference type="SMART" id="SM00530">
    <property type="entry name" value="HTH_XRE"/>
    <property type="match status" value="1"/>
</dbReference>
<dbReference type="Proteomes" id="UP000019849">
    <property type="component" value="Unassembled WGS sequence"/>
</dbReference>
<feature type="domain" description="HTH cro/C1-type" evidence="2">
    <location>
        <begin position="29"/>
        <end position="74"/>
    </location>
</feature>
<dbReference type="InterPro" id="IPR010982">
    <property type="entry name" value="Lambda_DNA-bd_dom_sf"/>
</dbReference>
<dbReference type="PATRIC" id="fig|69279.3.peg.2362"/>
<evidence type="ECO:0000313" key="4">
    <source>
        <dbReference type="Proteomes" id="UP000019849"/>
    </source>
</evidence>
<organism evidence="3 4">
    <name type="scientific">Aquamicrobium defluvii</name>
    <dbReference type="NCBI Taxonomy" id="69279"/>
    <lineage>
        <taxon>Bacteria</taxon>
        <taxon>Pseudomonadati</taxon>
        <taxon>Pseudomonadota</taxon>
        <taxon>Alphaproteobacteria</taxon>
        <taxon>Hyphomicrobiales</taxon>
        <taxon>Phyllobacteriaceae</taxon>
        <taxon>Aquamicrobium</taxon>
    </lineage>
</organism>
<dbReference type="PROSITE" id="PS50943">
    <property type="entry name" value="HTH_CROC1"/>
    <property type="match status" value="1"/>
</dbReference>
<name>A0A011T8M6_9HYPH</name>
<dbReference type="GO" id="GO:0003677">
    <property type="term" value="F:DNA binding"/>
    <property type="evidence" value="ECO:0007669"/>
    <property type="project" value="UniProtKB-KW"/>
</dbReference>
<reference evidence="3 4" key="1">
    <citation type="submission" date="2014-02" db="EMBL/GenBank/DDBJ databases">
        <title>Aquamicrobium defluvii Genome sequencing.</title>
        <authorList>
            <person name="Wang X."/>
        </authorList>
    </citation>
    <scope>NUCLEOTIDE SEQUENCE [LARGE SCALE GENOMIC DNA]</scope>
    <source>
        <strain evidence="3 4">W13Z1</strain>
    </source>
</reference>
<protein>
    <submittedName>
        <fullName evidence="3">XRE family transcriptional regulator</fullName>
    </submittedName>
</protein>
<evidence type="ECO:0000313" key="3">
    <source>
        <dbReference type="EMBL" id="EXL07914.1"/>
    </source>
</evidence>
<dbReference type="Gene3D" id="1.10.260.40">
    <property type="entry name" value="lambda repressor-like DNA-binding domains"/>
    <property type="match status" value="1"/>
</dbReference>
<dbReference type="PANTHER" id="PTHR36924:SF1">
    <property type="entry name" value="ANTITOXIN HIGA-1"/>
    <property type="match status" value="1"/>
</dbReference>
<dbReference type="AlphaFoldDB" id="A0A011T8M6"/>
<dbReference type="RefSeq" id="WP_035026781.1">
    <property type="nucleotide sequence ID" value="NZ_KK073887.1"/>
</dbReference>
<proteinExistence type="predicted"/>
<dbReference type="Pfam" id="PF01381">
    <property type="entry name" value="HTH_3"/>
    <property type="match status" value="1"/>
</dbReference>
<dbReference type="CDD" id="cd00093">
    <property type="entry name" value="HTH_XRE"/>
    <property type="match status" value="1"/>
</dbReference>
<accession>A0A011T8M6</accession>
<dbReference type="InterPro" id="IPR001387">
    <property type="entry name" value="Cro/C1-type_HTH"/>
</dbReference>
<dbReference type="NCBIfam" id="TIGR02607">
    <property type="entry name" value="antidote_HigA"/>
    <property type="match status" value="1"/>
</dbReference>
<sequence>MAKFGEAARARPGHPGPFIRAQVLDRLALSVTEAAEAVGITRAAFSAFLNGRASLSAEMALRIEKAFAVPMDQLMHMQCDYDIAQAKTREGEIAVSRFLAVRKPANQSGLVEQTGRGK</sequence>
<evidence type="ECO:0000256" key="1">
    <source>
        <dbReference type="ARBA" id="ARBA00023125"/>
    </source>
</evidence>
<comment type="caution">
    <text evidence="3">The sequence shown here is derived from an EMBL/GenBank/DDBJ whole genome shotgun (WGS) entry which is preliminary data.</text>
</comment>
<keyword evidence="1" id="KW-0238">DNA-binding</keyword>
<dbReference type="InterPro" id="IPR013430">
    <property type="entry name" value="Toxin_antidote_HigA"/>
</dbReference>
<dbReference type="SUPFAM" id="SSF47413">
    <property type="entry name" value="lambda repressor-like DNA-binding domains"/>
    <property type="match status" value="1"/>
</dbReference>
<dbReference type="STRING" id="69279.BG36_04870"/>
<dbReference type="eggNOG" id="COG3093">
    <property type="taxonomic scope" value="Bacteria"/>
</dbReference>
<dbReference type="EMBL" id="JENY01000014">
    <property type="protein sequence ID" value="EXL07914.1"/>
    <property type="molecule type" value="Genomic_DNA"/>
</dbReference>